<evidence type="ECO:0000313" key="3">
    <source>
        <dbReference type="Proteomes" id="UP001159363"/>
    </source>
</evidence>
<sequence>MLHLHPSSPSLVRRRICLSLNRRARRHGMAKNRESKQLCAGGTPTECALSGKMVELRSPLSTGRLTLPFIEATNRRRKYKKLNLPSIPTQAATPRQNSLKEIVSSPEIGTRISRARLLPPDSMSQSHGTTACCERSPIGFADGWRIWEALKNEVLRADNGEMRAEETGDRRENPATGGIVRHDSCMRKSGVNHSVFALVGGEQSNHSATVASNIKIYIIVYAHIIALECKEDSRHCPARFPHVKIRDSNHARLGRRGAGFQKSSVYREQRVWKGLIRLMREVLSEGVGASSNGGKEMSRAGQGALTGLEAVFGVSRDVDGRPGKGRAGQAARGGGRRRQVGVRQLCDTQHTLPSLQQSLPTQHRSTLYMARTHRVCPLVEMFIHNIAWCRTMPLVGGASRESPVSPTPSLRRRSIFTSFTLIGSQDLAVKSRPNLFTHSDCLHTCAT</sequence>
<accession>A0ABQ9GM41</accession>
<reference evidence="2 3" key="1">
    <citation type="submission" date="2023-02" db="EMBL/GenBank/DDBJ databases">
        <title>LHISI_Scaffold_Assembly.</title>
        <authorList>
            <person name="Stuart O.P."/>
            <person name="Cleave R."/>
            <person name="Magrath M.J.L."/>
            <person name="Mikheyev A.S."/>
        </authorList>
    </citation>
    <scope>NUCLEOTIDE SEQUENCE [LARGE SCALE GENOMIC DNA]</scope>
    <source>
        <strain evidence="2">Daus_M_001</strain>
        <tissue evidence="2">Leg muscle</tissue>
    </source>
</reference>
<name>A0ABQ9GM41_9NEOP</name>
<feature type="compositionally biased region" description="Basic and acidic residues" evidence="1">
    <location>
        <begin position="162"/>
        <end position="173"/>
    </location>
</feature>
<feature type="region of interest" description="Disordered" evidence="1">
    <location>
        <begin position="162"/>
        <end position="182"/>
    </location>
</feature>
<organism evidence="2 3">
    <name type="scientific">Dryococelus australis</name>
    <dbReference type="NCBI Taxonomy" id="614101"/>
    <lineage>
        <taxon>Eukaryota</taxon>
        <taxon>Metazoa</taxon>
        <taxon>Ecdysozoa</taxon>
        <taxon>Arthropoda</taxon>
        <taxon>Hexapoda</taxon>
        <taxon>Insecta</taxon>
        <taxon>Pterygota</taxon>
        <taxon>Neoptera</taxon>
        <taxon>Polyneoptera</taxon>
        <taxon>Phasmatodea</taxon>
        <taxon>Verophasmatodea</taxon>
        <taxon>Anareolatae</taxon>
        <taxon>Phasmatidae</taxon>
        <taxon>Eurycanthinae</taxon>
        <taxon>Dryococelus</taxon>
    </lineage>
</organism>
<comment type="caution">
    <text evidence="2">The sequence shown here is derived from an EMBL/GenBank/DDBJ whole genome shotgun (WGS) entry which is preliminary data.</text>
</comment>
<dbReference type="EMBL" id="JARBHB010000011">
    <property type="protein sequence ID" value="KAJ8873093.1"/>
    <property type="molecule type" value="Genomic_DNA"/>
</dbReference>
<dbReference type="Proteomes" id="UP001159363">
    <property type="component" value="Chromosome 10"/>
</dbReference>
<evidence type="ECO:0000313" key="2">
    <source>
        <dbReference type="EMBL" id="KAJ8873093.1"/>
    </source>
</evidence>
<protein>
    <submittedName>
        <fullName evidence="2">Uncharacterized protein</fullName>
    </submittedName>
</protein>
<keyword evidence="3" id="KW-1185">Reference proteome</keyword>
<evidence type="ECO:0000256" key="1">
    <source>
        <dbReference type="SAM" id="MobiDB-lite"/>
    </source>
</evidence>
<feature type="region of interest" description="Disordered" evidence="1">
    <location>
        <begin position="319"/>
        <end position="339"/>
    </location>
</feature>
<proteinExistence type="predicted"/>
<gene>
    <name evidence="2" type="ORF">PR048_026709</name>
</gene>